<feature type="coiled-coil region" evidence="1">
    <location>
        <begin position="180"/>
        <end position="278"/>
    </location>
</feature>
<evidence type="ECO:0000256" key="1">
    <source>
        <dbReference type="SAM" id="Coils"/>
    </source>
</evidence>
<evidence type="ECO:0000256" key="2">
    <source>
        <dbReference type="SAM" id="MobiDB-lite"/>
    </source>
</evidence>
<dbReference type="PANTHER" id="PTHR28594:SF1">
    <property type="entry name" value="ATR-INTERACTING PROTEIN"/>
    <property type="match status" value="1"/>
</dbReference>
<dbReference type="EMBL" id="KL142380">
    <property type="protein sequence ID" value="KDR75799.1"/>
    <property type="molecule type" value="Genomic_DNA"/>
</dbReference>
<evidence type="ECO:0000313" key="3">
    <source>
        <dbReference type="EMBL" id="KDR75799.1"/>
    </source>
</evidence>
<name>A0A067T798_GALM3</name>
<dbReference type="PANTHER" id="PTHR28594">
    <property type="entry name" value="ATR-INTERACTING PROTEIN"/>
    <property type="match status" value="1"/>
</dbReference>
<feature type="compositionally biased region" description="Polar residues" evidence="2">
    <location>
        <begin position="316"/>
        <end position="328"/>
    </location>
</feature>
<gene>
    <name evidence="3" type="ORF">GALMADRAFT_248513</name>
</gene>
<dbReference type="HOGENOM" id="CLU_009272_0_0_1"/>
<feature type="region of interest" description="Disordered" evidence="2">
    <location>
        <begin position="31"/>
        <end position="57"/>
    </location>
</feature>
<proteinExistence type="predicted"/>
<dbReference type="OrthoDB" id="3366922at2759"/>
<reference evidence="4" key="1">
    <citation type="journal article" date="2014" name="Proc. Natl. Acad. Sci. U.S.A.">
        <title>Extensive sampling of basidiomycete genomes demonstrates inadequacy of the white-rot/brown-rot paradigm for wood decay fungi.</title>
        <authorList>
            <person name="Riley R."/>
            <person name="Salamov A.A."/>
            <person name="Brown D.W."/>
            <person name="Nagy L.G."/>
            <person name="Floudas D."/>
            <person name="Held B.W."/>
            <person name="Levasseur A."/>
            <person name="Lombard V."/>
            <person name="Morin E."/>
            <person name="Otillar R."/>
            <person name="Lindquist E.A."/>
            <person name="Sun H."/>
            <person name="LaButti K.M."/>
            <person name="Schmutz J."/>
            <person name="Jabbour D."/>
            <person name="Luo H."/>
            <person name="Baker S.E."/>
            <person name="Pisabarro A.G."/>
            <person name="Walton J.D."/>
            <person name="Blanchette R.A."/>
            <person name="Henrissat B."/>
            <person name="Martin F."/>
            <person name="Cullen D."/>
            <person name="Hibbett D.S."/>
            <person name="Grigoriev I.V."/>
        </authorList>
    </citation>
    <scope>NUCLEOTIDE SEQUENCE [LARGE SCALE GENOMIC DNA]</scope>
    <source>
        <strain evidence="4">CBS 339.88</strain>
    </source>
</reference>
<feature type="compositionally biased region" description="Polar residues" evidence="2">
    <location>
        <begin position="393"/>
        <end position="410"/>
    </location>
</feature>
<dbReference type="Proteomes" id="UP000027222">
    <property type="component" value="Unassembled WGS sequence"/>
</dbReference>
<sequence>MDDSDDYIVDDIVFDDQTLAALDQQEQKYFQESNVTTPSSIPSAPEEPINKRHKTSTGWAPGIGANVALTDSYDDLPEISLHGDGSYAIGYQVDLTHAPISKFPATKTRSEQPSRPMGLSVNFGQANSAPTRNIPSAQASGSRLNGSGQNFPVNTRQRQSFQNTDTRNQAHSALIRQNTVHNTEVRMPELQRKLDELQKENAKIQSALKDAVDLKLAKEGEVSILRKSIEKTSQNHAAQLLQVKAEREKAEQKQAQMQKEMKDEMERLRTQFIFKQQELESSIRKPPASVRAKKAVRDFPSTPLAVPDAMSAWNRGPSQAQTSRTMLNETPVRPSRISHDLKSSPSKQTRKVARLPGFENAFEASPPLRSPSKRDKGKGKANQDFSLSGGGLSQASYTQHVPGPSQSQSHFLRNQTLPQDLNPMAFASGSSVHDPSQVKSENMDVVIESDEEPLAEEIEVFVSINWKAELCRIILTHSHPSTGQITIQRLLGSSQYVHSANDYSASCARILGVIANSAKPDEYEESIRVVCHSFLSLLVTLGTSQQLQLSAISLNLLQTLAVSLPTFQSILLSTRLSLKDRESASVIDVICKVILEHLEPTKTHVHRDEFATDALSLLETLCFRIPPESMHQIEALARNRGVFMLLLHASQPPWLLERSSLLLVLLSTHHDLFKALLDLPNHSEVDLMKPPFIERLCSHLIDSKQAPVQNFKIYILTFFAQLSIAHPDACDILMGSYALIPSLVLHISQLTTPLWEDHESLVSSPETAASFIQALNQSTFLLYHLIFGTDPCLNLRYKLQHAPLRPFNSISHIFVVTFGRLSYCDPPSWVDSEKRQELEYLADIAREILDVVVDGPEGDSVYAAFQTDPEEENTVDEEEMEARLMGVDM</sequence>
<keyword evidence="4" id="KW-1185">Reference proteome</keyword>
<organism evidence="3 4">
    <name type="scientific">Galerina marginata (strain CBS 339.88)</name>
    <dbReference type="NCBI Taxonomy" id="685588"/>
    <lineage>
        <taxon>Eukaryota</taxon>
        <taxon>Fungi</taxon>
        <taxon>Dikarya</taxon>
        <taxon>Basidiomycota</taxon>
        <taxon>Agaricomycotina</taxon>
        <taxon>Agaricomycetes</taxon>
        <taxon>Agaricomycetidae</taxon>
        <taxon>Agaricales</taxon>
        <taxon>Agaricineae</taxon>
        <taxon>Strophariaceae</taxon>
        <taxon>Galerina</taxon>
    </lineage>
</organism>
<feature type="compositionally biased region" description="Low complexity" evidence="2">
    <location>
        <begin position="38"/>
        <end position="47"/>
    </location>
</feature>
<evidence type="ECO:0000313" key="4">
    <source>
        <dbReference type="Proteomes" id="UP000027222"/>
    </source>
</evidence>
<dbReference type="AlphaFoldDB" id="A0A067T798"/>
<dbReference type="InterPro" id="IPR033349">
    <property type="entry name" value="ATRIP"/>
</dbReference>
<dbReference type="GO" id="GO:0000077">
    <property type="term" value="P:DNA damage checkpoint signaling"/>
    <property type="evidence" value="ECO:0007669"/>
    <property type="project" value="InterPro"/>
</dbReference>
<keyword evidence="1" id="KW-0175">Coiled coil</keyword>
<accession>A0A067T798</accession>
<feature type="region of interest" description="Disordered" evidence="2">
    <location>
        <begin position="307"/>
        <end position="410"/>
    </location>
</feature>
<protein>
    <submittedName>
        <fullName evidence="3">Uncharacterized protein</fullName>
    </submittedName>
</protein>